<dbReference type="GO" id="GO:0005524">
    <property type="term" value="F:ATP binding"/>
    <property type="evidence" value="ECO:0007669"/>
    <property type="project" value="InterPro"/>
</dbReference>
<evidence type="ECO:0000313" key="3">
    <source>
        <dbReference type="EMBL" id="PKX91416.1"/>
    </source>
</evidence>
<organism evidence="3 4">
    <name type="scientific">Aspergillus novofumigatus (strain IBT 16806)</name>
    <dbReference type="NCBI Taxonomy" id="1392255"/>
    <lineage>
        <taxon>Eukaryota</taxon>
        <taxon>Fungi</taxon>
        <taxon>Dikarya</taxon>
        <taxon>Ascomycota</taxon>
        <taxon>Pezizomycotina</taxon>
        <taxon>Eurotiomycetes</taxon>
        <taxon>Eurotiomycetidae</taxon>
        <taxon>Eurotiales</taxon>
        <taxon>Aspergillaceae</taxon>
        <taxon>Aspergillus</taxon>
        <taxon>Aspergillus subgen. Fumigati</taxon>
    </lineage>
</organism>
<feature type="region of interest" description="Disordered" evidence="1">
    <location>
        <begin position="86"/>
        <end position="111"/>
    </location>
</feature>
<dbReference type="GO" id="GO:0004672">
    <property type="term" value="F:protein kinase activity"/>
    <property type="evidence" value="ECO:0007669"/>
    <property type="project" value="InterPro"/>
</dbReference>
<evidence type="ECO:0000256" key="1">
    <source>
        <dbReference type="SAM" id="MobiDB-lite"/>
    </source>
</evidence>
<dbReference type="SUPFAM" id="SSF56112">
    <property type="entry name" value="Protein kinase-like (PK-like)"/>
    <property type="match status" value="1"/>
</dbReference>
<dbReference type="AlphaFoldDB" id="A0A2I1C1A1"/>
<proteinExistence type="predicted"/>
<keyword evidence="4" id="KW-1185">Reference proteome</keyword>
<feature type="domain" description="Protein kinase" evidence="2">
    <location>
        <begin position="123"/>
        <end position="259"/>
    </location>
</feature>
<evidence type="ECO:0000313" key="4">
    <source>
        <dbReference type="Proteomes" id="UP000234474"/>
    </source>
</evidence>
<gene>
    <name evidence="3" type="ORF">P174DRAFT_422578</name>
</gene>
<accession>A0A2I1C1A1</accession>
<evidence type="ECO:0000259" key="2">
    <source>
        <dbReference type="PROSITE" id="PS50011"/>
    </source>
</evidence>
<protein>
    <recommendedName>
        <fullName evidence="2">Protein kinase domain-containing protein</fullName>
    </recommendedName>
</protein>
<dbReference type="VEuPathDB" id="FungiDB:P174DRAFT_422578"/>
<name>A0A2I1C1A1_ASPN1</name>
<feature type="compositionally biased region" description="Basic and acidic residues" evidence="1">
    <location>
        <begin position="99"/>
        <end position="110"/>
    </location>
</feature>
<dbReference type="Proteomes" id="UP000234474">
    <property type="component" value="Unassembled WGS sequence"/>
</dbReference>
<sequence>MAADTNSRESNCTVFPTCNDTFISTNTAPLSEDKRATNCTTFPTSDALCISADGPVTENRTNQHQEARQNLDNDLWRENSLAQALAGRAASSGKRPARHSPETEARDGKRVASPFCQEGSPWPKYHQFATLGTSGTTFLAVDHTGQSPRIVAVKEVKIFDLKLTRSLVRIVHQNIVTLQEAWLSTDKVYLVYERMDITLDRLQQFHQFKEEHISTVLNALAFVHNELQVVYVGSLYDHVYFSYDGAVKLGRTGLSTTKR</sequence>
<comment type="caution">
    <text evidence="3">The sequence shown here is derived from an EMBL/GenBank/DDBJ whole genome shotgun (WGS) entry which is preliminary data.</text>
</comment>
<dbReference type="RefSeq" id="XP_024680011.1">
    <property type="nucleotide sequence ID" value="XM_024825058.1"/>
</dbReference>
<dbReference type="Gene3D" id="1.10.510.10">
    <property type="entry name" value="Transferase(Phosphotransferase) domain 1"/>
    <property type="match status" value="1"/>
</dbReference>
<dbReference type="STRING" id="1392255.A0A2I1C1A1"/>
<dbReference type="PROSITE" id="PS50011">
    <property type="entry name" value="PROTEIN_KINASE_DOM"/>
    <property type="match status" value="1"/>
</dbReference>
<dbReference type="InterPro" id="IPR000719">
    <property type="entry name" value="Prot_kinase_dom"/>
</dbReference>
<reference evidence="4" key="1">
    <citation type="journal article" date="2018" name="Proc. Natl. Acad. Sci. U.S.A.">
        <title>Linking secondary metabolites to gene clusters through genome sequencing of six diverse Aspergillus species.</title>
        <authorList>
            <person name="Kaerboelling I."/>
            <person name="Vesth T.C."/>
            <person name="Frisvad J.C."/>
            <person name="Nybo J.L."/>
            <person name="Theobald S."/>
            <person name="Kuo A."/>
            <person name="Bowyer P."/>
            <person name="Matsuda Y."/>
            <person name="Mondo S."/>
            <person name="Lyhne E.K."/>
            <person name="Kogle M.E."/>
            <person name="Clum A."/>
            <person name="Lipzen A."/>
            <person name="Salamov A."/>
            <person name="Ngan C.Y."/>
            <person name="Daum C."/>
            <person name="Chiniquy J."/>
            <person name="Barry K."/>
            <person name="LaButti K."/>
            <person name="Haridas S."/>
            <person name="Simmons B.A."/>
            <person name="Magnuson J.K."/>
            <person name="Mortensen U.H."/>
            <person name="Larsen T.O."/>
            <person name="Grigoriev I.V."/>
            <person name="Baker S.E."/>
            <person name="Andersen M.R."/>
        </authorList>
    </citation>
    <scope>NUCLEOTIDE SEQUENCE [LARGE SCALE GENOMIC DNA]</scope>
    <source>
        <strain evidence="4">IBT 16806</strain>
    </source>
</reference>
<dbReference type="EMBL" id="MSZS01000006">
    <property type="protein sequence ID" value="PKX91416.1"/>
    <property type="molecule type" value="Genomic_DNA"/>
</dbReference>
<dbReference type="InterPro" id="IPR011009">
    <property type="entry name" value="Kinase-like_dom_sf"/>
</dbReference>
<dbReference type="OMA" id="DALCISA"/>
<dbReference type="OrthoDB" id="3254104at2759"/>
<dbReference type="GeneID" id="36532383"/>